<proteinExistence type="predicted"/>
<evidence type="ECO:0000313" key="1">
    <source>
        <dbReference type="Proteomes" id="UP000887565"/>
    </source>
</evidence>
<name>A0A915HKC0_ROMCU</name>
<sequence length="212" mass="23242">MSPLQCDAEVQTCLEALKNLQKLEFKVPLPPMLLIYVEQAASFSTSFPMTTASLPPRASMAAPSSTVVPTMSLQPTASRTAQQQLVITTCPVLGAAPVASAVFALWLPSEATTLSNYAHFPTTDLSHCVMLTTLRFLPHLDPSVDSFSLRILHEMVLINFFGRIGVHIMMAVHIRSTNTLLALYKFFPSHFRTNHHEPQAPVSSDVAALILR</sequence>
<dbReference type="Proteomes" id="UP000887565">
    <property type="component" value="Unplaced"/>
</dbReference>
<evidence type="ECO:0000313" key="2">
    <source>
        <dbReference type="WBParaSite" id="nRc.2.0.1.t02413-RA"/>
    </source>
</evidence>
<dbReference type="WBParaSite" id="nRc.2.0.1.t02413-RA">
    <property type="protein sequence ID" value="nRc.2.0.1.t02413-RA"/>
    <property type="gene ID" value="nRc.2.0.1.g02413"/>
</dbReference>
<protein>
    <submittedName>
        <fullName evidence="2">Uncharacterized protein</fullName>
    </submittedName>
</protein>
<reference evidence="2" key="1">
    <citation type="submission" date="2022-11" db="UniProtKB">
        <authorList>
            <consortium name="WormBaseParasite"/>
        </authorList>
    </citation>
    <scope>IDENTIFICATION</scope>
</reference>
<accession>A0A915HKC0</accession>
<organism evidence="1 2">
    <name type="scientific">Romanomermis culicivorax</name>
    <name type="common">Nematode worm</name>
    <dbReference type="NCBI Taxonomy" id="13658"/>
    <lineage>
        <taxon>Eukaryota</taxon>
        <taxon>Metazoa</taxon>
        <taxon>Ecdysozoa</taxon>
        <taxon>Nematoda</taxon>
        <taxon>Enoplea</taxon>
        <taxon>Dorylaimia</taxon>
        <taxon>Mermithida</taxon>
        <taxon>Mermithoidea</taxon>
        <taxon>Mermithidae</taxon>
        <taxon>Romanomermis</taxon>
    </lineage>
</organism>
<keyword evidence="1" id="KW-1185">Reference proteome</keyword>
<dbReference type="AlphaFoldDB" id="A0A915HKC0"/>